<dbReference type="EMBL" id="CAKMRJ010005523">
    <property type="protein sequence ID" value="CAH1444160.1"/>
    <property type="molecule type" value="Genomic_DNA"/>
</dbReference>
<keyword evidence="2" id="KW-1185">Reference proteome</keyword>
<organism evidence="1 2">
    <name type="scientific">Lactuca virosa</name>
    <dbReference type="NCBI Taxonomy" id="75947"/>
    <lineage>
        <taxon>Eukaryota</taxon>
        <taxon>Viridiplantae</taxon>
        <taxon>Streptophyta</taxon>
        <taxon>Embryophyta</taxon>
        <taxon>Tracheophyta</taxon>
        <taxon>Spermatophyta</taxon>
        <taxon>Magnoliopsida</taxon>
        <taxon>eudicotyledons</taxon>
        <taxon>Gunneridae</taxon>
        <taxon>Pentapetalae</taxon>
        <taxon>asterids</taxon>
        <taxon>campanulids</taxon>
        <taxon>Asterales</taxon>
        <taxon>Asteraceae</taxon>
        <taxon>Cichorioideae</taxon>
        <taxon>Cichorieae</taxon>
        <taxon>Lactucinae</taxon>
        <taxon>Lactuca</taxon>
    </lineage>
</organism>
<reference evidence="1 2" key="1">
    <citation type="submission" date="2022-01" db="EMBL/GenBank/DDBJ databases">
        <authorList>
            <person name="Xiong W."/>
            <person name="Schranz E."/>
        </authorList>
    </citation>
    <scope>NUCLEOTIDE SEQUENCE [LARGE SCALE GENOMIC DNA]</scope>
</reference>
<evidence type="ECO:0000313" key="2">
    <source>
        <dbReference type="Proteomes" id="UP001157418"/>
    </source>
</evidence>
<accession>A0AAU9P1V3</accession>
<gene>
    <name evidence="1" type="ORF">LVIROSA_LOCUS30022</name>
</gene>
<name>A0AAU9P1V3_9ASTR</name>
<proteinExistence type="predicted"/>
<protein>
    <submittedName>
        <fullName evidence="1">Uncharacterized protein</fullName>
    </submittedName>
</protein>
<sequence length="75" mass="8794">MIDLQIVLIVIREIIEVGSRIMLSPHPEKEVIEPLRRYKPIGHHHRLTPQKGCWFSHMLLFFTIWVDGAFSSLCI</sequence>
<evidence type="ECO:0000313" key="1">
    <source>
        <dbReference type="EMBL" id="CAH1444160.1"/>
    </source>
</evidence>
<dbReference type="Proteomes" id="UP001157418">
    <property type="component" value="Unassembled WGS sequence"/>
</dbReference>
<dbReference type="AlphaFoldDB" id="A0AAU9P1V3"/>
<comment type="caution">
    <text evidence="1">The sequence shown here is derived from an EMBL/GenBank/DDBJ whole genome shotgun (WGS) entry which is preliminary data.</text>
</comment>